<evidence type="ECO:0008006" key="4">
    <source>
        <dbReference type="Google" id="ProtNLM"/>
    </source>
</evidence>
<dbReference type="Proteomes" id="UP000541810">
    <property type="component" value="Unassembled WGS sequence"/>
</dbReference>
<gene>
    <name evidence="2" type="ORF">HNQ40_000670</name>
</gene>
<dbReference type="EMBL" id="JACHGY010000001">
    <property type="protein sequence ID" value="MBB6428864.1"/>
    <property type="molecule type" value="Genomic_DNA"/>
</dbReference>
<evidence type="ECO:0000313" key="3">
    <source>
        <dbReference type="Proteomes" id="UP000541810"/>
    </source>
</evidence>
<organism evidence="2 3">
    <name type="scientific">Algisphaera agarilytica</name>
    <dbReference type="NCBI Taxonomy" id="1385975"/>
    <lineage>
        <taxon>Bacteria</taxon>
        <taxon>Pseudomonadati</taxon>
        <taxon>Planctomycetota</taxon>
        <taxon>Phycisphaerae</taxon>
        <taxon>Phycisphaerales</taxon>
        <taxon>Phycisphaeraceae</taxon>
        <taxon>Algisphaera</taxon>
    </lineage>
</organism>
<dbReference type="Pfam" id="PF04306">
    <property type="entry name" value="DUF456"/>
    <property type="match status" value="1"/>
</dbReference>
<keyword evidence="1" id="KW-0472">Membrane</keyword>
<keyword evidence="1" id="KW-1133">Transmembrane helix</keyword>
<keyword evidence="3" id="KW-1185">Reference proteome</keyword>
<sequence>MLEITLLIFAIVALLLINATGVVLTAIQLPGTWLMIGATAAFAWWRWDAEYFTYGWWTLASLLVLALIGELIEFAASAVGSKAVGGSKRGAAISIVTALVGAIAGSFLIPIPIVGTLIGAAVGAGLGASAGDKWAGRSWSETAQGFKGAAVGKLGGAAGKLLVAAIMWLVAAVMLFL</sequence>
<proteinExistence type="predicted"/>
<name>A0A7X0LJK9_9BACT</name>
<feature type="transmembrane region" description="Helical" evidence="1">
    <location>
        <begin position="54"/>
        <end position="79"/>
    </location>
</feature>
<feature type="transmembrane region" description="Helical" evidence="1">
    <location>
        <begin position="157"/>
        <end position="176"/>
    </location>
</feature>
<keyword evidence="1" id="KW-0812">Transmembrane</keyword>
<dbReference type="AlphaFoldDB" id="A0A7X0LJK9"/>
<dbReference type="RefSeq" id="WP_184676388.1">
    <property type="nucleotide sequence ID" value="NZ_JACHGY010000001.1"/>
</dbReference>
<dbReference type="InterPro" id="IPR007403">
    <property type="entry name" value="DUF456"/>
</dbReference>
<reference evidence="2 3" key="1">
    <citation type="submission" date="2020-08" db="EMBL/GenBank/DDBJ databases">
        <title>Genomic Encyclopedia of Type Strains, Phase IV (KMG-IV): sequencing the most valuable type-strain genomes for metagenomic binning, comparative biology and taxonomic classification.</title>
        <authorList>
            <person name="Goeker M."/>
        </authorList>
    </citation>
    <scope>NUCLEOTIDE SEQUENCE [LARGE SCALE GENOMIC DNA]</scope>
    <source>
        <strain evidence="2 3">DSM 103725</strain>
    </source>
</reference>
<comment type="caution">
    <text evidence="2">The sequence shown here is derived from an EMBL/GenBank/DDBJ whole genome shotgun (WGS) entry which is preliminary data.</text>
</comment>
<protein>
    <recommendedName>
        <fullName evidence="4">DUF456 domain-containing protein</fullName>
    </recommendedName>
</protein>
<accession>A0A7X0LJK9</accession>
<evidence type="ECO:0000313" key="2">
    <source>
        <dbReference type="EMBL" id="MBB6428864.1"/>
    </source>
</evidence>
<evidence type="ECO:0000256" key="1">
    <source>
        <dbReference type="SAM" id="Phobius"/>
    </source>
</evidence>
<feature type="transmembrane region" description="Helical" evidence="1">
    <location>
        <begin position="91"/>
        <end position="111"/>
    </location>
</feature>